<evidence type="ECO:0000259" key="1">
    <source>
        <dbReference type="Pfam" id="PF00535"/>
    </source>
</evidence>
<dbReference type="GO" id="GO:0016740">
    <property type="term" value="F:transferase activity"/>
    <property type="evidence" value="ECO:0007669"/>
    <property type="project" value="UniProtKB-KW"/>
</dbReference>
<dbReference type="SUPFAM" id="SSF53448">
    <property type="entry name" value="Nucleotide-diphospho-sugar transferases"/>
    <property type="match status" value="1"/>
</dbReference>
<dbReference type="InterPro" id="IPR029044">
    <property type="entry name" value="Nucleotide-diphossugar_trans"/>
</dbReference>
<comment type="caution">
    <text evidence="2">The sequence shown here is derived from an EMBL/GenBank/DDBJ whole genome shotgun (WGS) entry which is preliminary data.</text>
</comment>
<evidence type="ECO:0000313" key="2">
    <source>
        <dbReference type="EMBL" id="PJZ67713.1"/>
    </source>
</evidence>
<dbReference type="PANTHER" id="PTHR48090">
    <property type="entry name" value="UNDECAPRENYL-PHOSPHATE 4-DEOXY-4-FORMAMIDO-L-ARABINOSE TRANSFERASE-RELATED"/>
    <property type="match status" value="1"/>
</dbReference>
<protein>
    <submittedName>
        <fullName evidence="2">Glycosyl transferase</fullName>
    </submittedName>
</protein>
<dbReference type="AlphaFoldDB" id="A0A2M9ZH11"/>
<keyword evidence="2" id="KW-0808">Transferase</keyword>
<reference evidence="2 3" key="1">
    <citation type="submission" date="2017-07" db="EMBL/GenBank/DDBJ databases">
        <title>Leptospira spp. isolated from tropical soils.</title>
        <authorList>
            <person name="Thibeaux R."/>
            <person name="Iraola G."/>
            <person name="Ferres I."/>
            <person name="Bierque E."/>
            <person name="Girault D."/>
            <person name="Soupe-Gilbert M.-E."/>
            <person name="Picardeau M."/>
            <person name="Goarant C."/>
        </authorList>
    </citation>
    <scope>NUCLEOTIDE SEQUENCE [LARGE SCALE GENOMIC DNA]</scope>
    <source>
        <strain evidence="2 3">FH2-C-A2</strain>
    </source>
</reference>
<dbReference type="EMBL" id="NPDT01000001">
    <property type="protein sequence ID" value="PJZ67713.1"/>
    <property type="molecule type" value="Genomic_DNA"/>
</dbReference>
<accession>A0A2M9ZH11</accession>
<feature type="domain" description="Glycosyltransferase 2-like" evidence="1">
    <location>
        <begin position="13"/>
        <end position="147"/>
    </location>
</feature>
<dbReference type="InterPro" id="IPR001173">
    <property type="entry name" value="Glyco_trans_2-like"/>
</dbReference>
<sequence length="241" mass="26837">MSSEIDLSSVYFLIPALNEEESLPGVIRSLKELGVSLSRIVVADNGSTDSTPKIVLDLGANLVQETERGYGAACLAGLKFLERQGIVPEFLVFMDADGSDNPKDIYALLRPFSEHPETDFVIGSRILGKAEPGSLSFLQKFGNALTCTLIRIFFRRKFTDLGPFRILKWKSLLGLALKDRTWGWNVEMQIKAIRKGYRIEEVPVNYTRRKGGKSKISGNLMGSIRAGGKILWIFFKLTLGF</sequence>
<evidence type="ECO:0000313" key="3">
    <source>
        <dbReference type="Proteomes" id="UP000231912"/>
    </source>
</evidence>
<dbReference type="CDD" id="cd04179">
    <property type="entry name" value="DPM_DPG-synthase_like"/>
    <property type="match status" value="1"/>
</dbReference>
<dbReference type="Proteomes" id="UP000231912">
    <property type="component" value="Unassembled WGS sequence"/>
</dbReference>
<organism evidence="2 3">
    <name type="scientific">Leptospira wolffii</name>
    <dbReference type="NCBI Taxonomy" id="409998"/>
    <lineage>
        <taxon>Bacteria</taxon>
        <taxon>Pseudomonadati</taxon>
        <taxon>Spirochaetota</taxon>
        <taxon>Spirochaetia</taxon>
        <taxon>Leptospirales</taxon>
        <taxon>Leptospiraceae</taxon>
        <taxon>Leptospira</taxon>
    </lineage>
</organism>
<gene>
    <name evidence="2" type="ORF">CH371_06860</name>
</gene>
<dbReference type="PANTHER" id="PTHR48090:SF7">
    <property type="entry name" value="RFBJ PROTEIN"/>
    <property type="match status" value="1"/>
</dbReference>
<name>A0A2M9ZH11_9LEPT</name>
<proteinExistence type="predicted"/>
<dbReference type="Pfam" id="PF00535">
    <property type="entry name" value="Glycos_transf_2"/>
    <property type="match status" value="1"/>
</dbReference>
<dbReference type="RefSeq" id="WP_100758146.1">
    <property type="nucleotide sequence ID" value="NZ_NPDT01000001.1"/>
</dbReference>
<dbReference type="InterPro" id="IPR050256">
    <property type="entry name" value="Glycosyltransferase_2"/>
</dbReference>
<dbReference type="Gene3D" id="3.90.550.10">
    <property type="entry name" value="Spore Coat Polysaccharide Biosynthesis Protein SpsA, Chain A"/>
    <property type="match status" value="1"/>
</dbReference>